<accession>A0ABY8BTC8</accession>
<dbReference type="InterPro" id="IPR000600">
    <property type="entry name" value="ROK"/>
</dbReference>
<dbReference type="Gene3D" id="3.30.420.40">
    <property type="match status" value="2"/>
</dbReference>
<proteinExistence type="inferred from homology"/>
<dbReference type="InterPro" id="IPR043129">
    <property type="entry name" value="ATPase_NBD"/>
</dbReference>
<dbReference type="PANTHER" id="PTHR18964:SF173">
    <property type="entry name" value="GLUCOKINASE"/>
    <property type="match status" value="1"/>
</dbReference>
<dbReference type="Gene3D" id="1.10.10.10">
    <property type="entry name" value="Winged helix-like DNA-binding domain superfamily/Winged helix DNA-binding domain"/>
    <property type="match status" value="1"/>
</dbReference>
<dbReference type="PANTHER" id="PTHR18964">
    <property type="entry name" value="ROK (REPRESSOR, ORF, KINASE) FAMILY"/>
    <property type="match status" value="1"/>
</dbReference>
<dbReference type="RefSeq" id="WP_275276768.1">
    <property type="nucleotide sequence ID" value="NZ_CP119108.1"/>
</dbReference>
<evidence type="ECO:0000256" key="1">
    <source>
        <dbReference type="ARBA" id="ARBA00006479"/>
    </source>
</evidence>
<dbReference type="InterPro" id="IPR036390">
    <property type="entry name" value="WH_DNA-bd_sf"/>
</dbReference>
<dbReference type="Pfam" id="PF00480">
    <property type="entry name" value="ROK"/>
    <property type="match status" value="1"/>
</dbReference>
<sequence length="379" mass="38901">MSTDNIARSAEARRIIDLVGRGVATSRSELAAALGLAPSTVGLRVQTLLDVGLLREGGAGASRGGRRPRVLRVDDAGGEVLTVEVGGAHARIGRHSLTGSLLAAQSFPIQLSDGPRTVLDVVIEHLRAAGADRPVRAIGVSLPGPVDTSTGSVDQPSRMPGWPGFRVGEHLSAALGVPTFVDNDANLAALGEHRARFGSTRHSITVKAGTAIGSGIVVDGRIHRGATAAAGDISHTRIDSASAVPCSCGNVGCLETVASGAGLVRQLRERGIEVADTEDVLQRARDADPAATSLVRMAGTHLGQVLSGVVNFFNPHAVFLTGSLSASEPFLAAVRSRVYEACHPLVTQTLTIEAAQTGPDAILLGAARLAIDELPVAAS</sequence>
<dbReference type="SUPFAM" id="SSF46785">
    <property type="entry name" value="Winged helix' DNA-binding domain"/>
    <property type="match status" value="1"/>
</dbReference>
<evidence type="ECO:0000313" key="3">
    <source>
        <dbReference type="Proteomes" id="UP001214553"/>
    </source>
</evidence>
<gene>
    <name evidence="2" type="ORF">PU630_09115</name>
</gene>
<protein>
    <submittedName>
        <fullName evidence="2">ROK family transcriptional regulator</fullName>
    </submittedName>
</protein>
<reference evidence="2 3" key="1">
    <citation type="submission" date="2023-03" db="EMBL/GenBank/DDBJ databases">
        <title>Genome sequence of Microbacterium sp. KACC 23027.</title>
        <authorList>
            <person name="Kim S."/>
            <person name="Heo J."/>
            <person name="Kwon S.-W."/>
        </authorList>
    </citation>
    <scope>NUCLEOTIDE SEQUENCE [LARGE SCALE GENOMIC DNA]</scope>
    <source>
        <strain evidence="2 3">KACC 23027</strain>
    </source>
</reference>
<comment type="similarity">
    <text evidence="1">Belongs to the ROK (NagC/XylR) family.</text>
</comment>
<name>A0ABY8BTC8_9MICO</name>
<dbReference type="Proteomes" id="UP001214553">
    <property type="component" value="Chromosome"/>
</dbReference>
<dbReference type="EMBL" id="CP119108">
    <property type="protein sequence ID" value="WEG07429.1"/>
    <property type="molecule type" value="Genomic_DNA"/>
</dbReference>
<dbReference type="SUPFAM" id="SSF53067">
    <property type="entry name" value="Actin-like ATPase domain"/>
    <property type="match status" value="1"/>
</dbReference>
<keyword evidence="3" id="KW-1185">Reference proteome</keyword>
<organism evidence="2 3">
    <name type="scientific">Microbacterium horticulturae</name>
    <dbReference type="NCBI Taxonomy" id="3028316"/>
    <lineage>
        <taxon>Bacteria</taxon>
        <taxon>Bacillati</taxon>
        <taxon>Actinomycetota</taxon>
        <taxon>Actinomycetes</taxon>
        <taxon>Micrococcales</taxon>
        <taxon>Microbacteriaceae</taxon>
        <taxon>Microbacterium</taxon>
    </lineage>
</organism>
<dbReference type="InterPro" id="IPR036388">
    <property type="entry name" value="WH-like_DNA-bd_sf"/>
</dbReference>
<evidence type="ECO:0000313" key="2">
    <source>
        <dbReference type="EMBL" id="WEG07429.1"/>
    </source>
</evidence>